<evidence type="ECO:0000256" key="1">
    <source>
        <dbReference type="SAM" id="MobiDB-lite"/>
    </source>
</evidence>
<dbReference type="EMBL" id="LXQA011355365">
    <property type="protein sequence ID" value="MCI94411.1"/>
    <property type="molecule type" value="Genomic_DNA"/>
</dbReference>
<comment type="caution">
    <text evidence="2">The sequence shown here is derived from an EMBL/GenBank/DDBJ whole genome shotgun (WGS) entry which is preliminary data.</text>
</comment>
<keyword evidence="3" id="KW-1185">Reference proteome</keyword>
<dbReference type="Proteomes" id="UP000265520">
    <property type="component" value="Unassembled WGS sequence"/>
</dbReference>
<name>A0A392W5F1_9FABA</name>
<sequence>MSPGDVTPRFGAQPSNLALA</sequence>
<feature type="region of interest" description="Disordered" evidence="1">
    <location>
        <begin position="1"/>
        <end position="20"/>
    </location>
</feature>
<reference evidence="2 3" key="1">
    <citation type="journal article" date="2018" name="Front. Plant Sci.">
        <title>Red Clover (Trifolium pratense) and Zigzag Clover (T. medium) - A Picture of Genomic Similarities and Differences.</title>
        <authorList>
            <person name="Dluhosova J."/>
            <person name="Istvanek J."/>
            <person name="Nedelnik J."/>
            <person name="Repkova J."/>
        </authorList>
    </citation>
    <scope>NUCLEOTIDE SEQUENCE [LARGE SCALE GENOMIC DNA]</scope>
    <source>
        <strain evidence="3">cv. 10/8</strain>
        <tissue evidence="2">Leaf</tissue>
    </source>
</reference>
<proteinExistence type="predicted"/>
<evidence type="ECO:0000313" key="3">
    <source>
        <dbReference type="Proteomes" id="UP000265520"/>
    </source>
</evidence>
<feature type="non-terminal residue" evidence="2">
    <location>
        <position position="20"/>
    </location>
</feature>
<dbReference type="AlphaFoldDB" id="A0A392W5F1"/>
<protein>
    <submittedName>
        <fullName evidence="2">Uncharacterized protein</fullName>
    </submittedName>
</protein>
<accession>A0A392W5F1</accession>
<evidence type="ECO:0000313" key="2">
    <source>
        <dbReference type="EMBL" id="MCI94411.1"/>
    </source>
</evidence>
<organism evidence="2 3">
    <name type="scientific">Trifolium medium</name>
    <dbReference type="NCBI Taxonomy" id="97028"/>
    <lineage>
        <taxon>Eukaryota</taxon>
        <taxon>Viridiplantae</taxon>
        <taxon>Streptophyta</taxon>
        <taxon>Embryophyta</taxon>
        <taxon>Tracheophyta</taxon>
        <taxon>Spermatophyta</taxon>
        <taxon>Magnoliopsida</taxon>
        <taxon>eudicotyledons</taxon>
        <taxon>Gunneridae</taxon>
        <taxon>Pentapetalae</taxon>
        <taxon>rosids</taxon>
        <taxon>fabids</taxon>
        <taxon>Fabales</taxon>
        <taxon>Fabaceae</taxon>
        <taxon>Papilionoideae</taxon>
        <taxon>50 kb inversion clade</taxon>
        <taxon>NPAAA clade</taxon>
        <taxon>Hologalegina</taxon>
        <taxon>IRL clade</taxon>
        <taxon>Trifolieae</taxon>
        <taxon>Trifolium</taxon>
    </lineage>
</organism>